<dbReference type="Proteomes" id="UP000265520">
    <property type="component" value="Unassembled WGS sequence"/>
</dbReference>
<dbReference type="GO" id="GO:0003676">
    <property type="term" value="F:nucleic acid binding"/>
    <property type="evidence" value="ECO:0007669"/>
    <property type="project" value="InterPro"/>
</dbReference>
<keyword evidence="1" id="KW-0863">Zinc-finger</keyword>
<dbReference type="AlphaFoldDB" id="A0A392RAY8"/>
<dbReference type="Gene3D" id="4.10.60.10">
    <property type="entry name" value="Zinc finger, CCHC-type"/>
    <property type="match status" value="1"/>
</dbReference>
<proteinExistence type="predicted"/>
<dbReference type="Pfam" id="PF00098">
    <property type="entry name" value="zf-CCHC"/>
    <property type="match status" value="1"/>
</dbReference>
<protein>
    <submittedName>
        <fullName evidence="4">Retrovirus-related Pol polyprotein from transposon TNT 1-94</fullName>
    </submittedName>
</protein>
<feature type="non-terminal residue" evidence="4">
    <location>
        <position position="142"/>
    </location>
</feature>
<feature type="compositionally biased region" description="Basic and acidic residues" evidence="2">
    <location>
        <begin position="1"/>
        <end position="11"/>
    </location>
</feature>
<dbReference type="GO" id="GO:0008270">
    <property type="term" value="F:zinc ion binding"/>
    <property type="evidence" value="ECO:0007669"/>
    <property type="project" value="UniProtKB-KW"/>
</dbReference>
<reference evidence="4 5" key="1">
    <citation type="journal article" date="2018" name="Front. Plant Sci.">
        <title>Red Clover (Trifolium pratense) and Zigzag Clover (T. medium) - A Picture of Genomic Similarities and Differences.</title>
        <authorList>
            <person name="Dluhosova J."/>
            <person name="Istvanek J."/>
            <person name="Nedelnik J."/>
            <person name="Repkova J."/>
        </authorList>
    </citation>
    <scope>NUCLEOTIDE SEQUENCE [LARGE SCALE GENOMIC DNA]</scope>
    <source>
        <strain evidence="5">cv. 10/8</strain>
        <tissue evidence="4">Leaf</tissue>
    </source>
</reference>
<evidence type="ECO:0000256" key="1">
    <source>
        <dbReference type="PROSITE-ProRule" id="PRU00047"/>
    </source>
</evidence>
<feature type="non-terminal residue" evidence="4">
    <location>
        <position position="1"/>
    </location>
</feature>
<keyword evidence="1" id="KW-0479">Metal-binding</keyword>
<sequence>GKFDAKSESLKKGGGTSNSKKKDKSHIQCYSCQKWGHYASECKSKKATDSDDEASVVQEDSDRDVVTYMATVSEDKVASEACFLDKECSNHMTDHQEMIAEFPRTQMPDKICEDCMVGKQARNALTKALPLRSANVLEVVHT</sequence>
<organism evidence="4 5">
    <name type="scientific">Trifolium medium</name>
    <dbReference type="NCBI Taxonomy" id="97028"/>
    <lineage>
        <taxon>Eukaryota</taxon>
        <taxon>Viridiplantae</taxon>
        <taxon>Streptophyta</taxon>
        <taxon>Embryophyta</taxon>
        <taxon>Tracheophyta</taxon>
        <taxon>Spermatophyta</taxon>
        <taxon>Magnoliopsida</taxon>
        <taxon>eudicotyledons</taxon>
        <taxon>Gunneridae</taxon>
        <taxon>Pentapetalae</taxon>
        <taxon>rosids</taxon>
        <taxon>fabids</taxon>
        <taxon>Fabales</taxon>
        <taxon>Fabaceae</taxon>
        <taxon>Papilionoideae</taxon>
        <taxon>50 kb inversion clade</taxon>
        <taxon>NPAAA clade</taxon>
        <taxon>Hologalegina</taxon>
        <taxon>IRL clade</taxon>
        <taxon>Trifolieae</taxon>
        <taxon>Trifolium</taxon>
    </lineage>
</organism>
<dbReference type="InterPro" id="IPR036875">
    <property type="entry name" value="Znf_CCHC_sf"/>
</dbReference>
<name>A0A392RAY8_9FABA</name>
<keyword evidence="1" id="KW-0862">Zinc</keyword>
<feature type="region of interest" description="Disordered" evidence="2">
    <location>
        <begin position="1"/>
        <end position="26"/>
    </location>
</feature>
<comment type="caution">
    <text evidence="4">The sequence shown here is derived from an EMBL/GenBank/DDBJ whole genome shotgun (WGS) entry which is preliminary data.</text>
</comment>
<dbReference type="SUPFAM" id="SSF57756">
    <property type="entry name" value="Retrovirus zinc finger-like domains"/>
    <property type="match status" value="1"/>
</dbReference>
<keyword evidence="5" id="KW-1185">Reference proteome</keyword>
<dbReference type="EMBL" id="LXQA010203232">
    <property type="protein sequence ID" value="MCI33292.1"/>
    <property type="molecule type" value="Genomic_DNA"/>
</dbReference>
<evidence type="ECO:0000256" key="2">
    <source>
        <dbReference type="SAM" id="MobiDB-lite"/>
    </source>
</evidence>
<accession>A0A392RAY8</accession>
<dbReference type="InterPro" id="IPR001878">
    <property type="entry name" value="Znf_CCHC"/>
</dbReference>
<feature type="domain" description="CCHC-type" evidence="3">
    <location>
        <begin position="29"/>
        <end position="44"/>
    </location>
</feature>
<evidence type="ECO:0000313" key="5">
    <source>
        <dbReference type="Proteomes" id="UP000265520"/>
    </source>
</evidence>
<evidence type="ECO:0000313" key="4">
    <source>
        <dbReference type="EMBL" id="MCI33292.1"/>
    </source>
</evidence>
<dbReference type="PROSITE" id="PS50158">
    <property type="entry name" value="ZF_CCHC"/>
    <property type="match status" value="1"/>
</dbReference>
<evidence type="ECO:0000259" key="3">
    <source>
        <dbReference type="PROSITE" id="PS50158"/>
    </source>
</evidence>